<gene>
    <name evidence="1" type="ORF">DPMN_033920</name>
</gene>
<reference evidence="1" key="2">
    <citation type="submission" date="2020-11" db="EMBL/GenBank/DDBJ databases">
        <authorList>
            <person name="McCartney M.A."/>
            <person name="Auch B."/>
            <person name="Kono T."/>
            <person name="Mallez S."/>
            <person name="Becker A."/>
            <person name="Gohl D.M."/>
            <person name="Silverstein K.A.T."/>
            <person name="Koren S."/>
            <person name="Bechman K.B."/>
            <person name="Herman A."/>
            <person name="Abrahante J.E."/>
            <person name="Garbe J."/>
        </authorList>
    </citation>
    <scope>NUCLEOTIDE SEQUENCE</scope>
    <source>
        <strain evidence="1">Duluth1</strain>
        <tissue evidence="1">Whole animal</tissue>
    </source>
</reference>
<reference evidence="1" key="1">
    <citation type="journal article" date="2019" name="bioRxiv">
        <title>The Genome of the Zebra Mussel, Dreissena polymorpha: A Resource for Invasive Species Research.</title>
        <authorList>
            <person name="McCartney M.A."/>
            <person name="Auch B."/>
            <person name="Kono T."/>
            <person name="Mallez S."/>
            <person name="Zhang Y."/>
            <person name="Obille A."/>
            <person name="Becker A."/>
            <person name="Abrahante J.E."/>
            <person name="Garbe J."/>
            <person name="Badalamenti J.P."/>
            <person name="Herman A."/>
            <person name="Mangelson H."/>
            <person name="Liachko I."/>
            <person name="Sullivan S."/>
            <person name="Sone E.D."/>
            <person name="Koren S."/>
            <person name="Silverstein K.A.T."/>
            <person name="Beckman K.B."/>
            <person name="Gohl D.M."/>
        </authorList>
    </citation>
    <scope>NUCLEOTIDE SEQUENCE</scope>
    <source>
        <strain evidence="1">Duluth1</strain>
        <tissue evidence="1">Whole animal</tissue>
    </source>
</reference>
<dbReference type="Proteomes" id="UP000828390">
    <property type="component" value="Unassembled WGS sequence"/>
</dbReference>
<comment type="caution">
    <text evidence="1">The sequence shown here is derived from an EMBL/GenBank/DDBJ whole genome shotgun (WGS) entry which is preliminary data.</text>
</comment>
<dbReference type="AlphaFoldDB" id="A0A9D4M5S4"/>
<name>A0A9D4M5S4_DREPO</name>
<sequence>MKYTVIHEAQNHLTLNRELLDTLVINIKIAGVYTNSVSMAGCPFVNNVKQTLKFEIQTDLGIQISLDVRVLTTYHGAHDPSAARILNFYVTSPEDFITLRRIEFIKV</sequence>
<keyword evidence="2" id="KW-1185">Reference proteome</keyword>
<protein>
    <submittedName>
        <fullName evidence="1">Uncharacterized protein</fullName>
    </submittedName>
</protein>
<dbReference type="EMBL" id="JAIWYP010000002">
    <property type="protein sequence ID" value="KAH3870728.1"/>
    <property type="molecule type" value="Genomic_DNA"/>
</dbReference>
<organism evidence="1 2">
    <name type="scientific">Dreissena polymorpha</name>
    <name type="common">Zebra mussel</name>
    <name type="synonym">Mytilus polymorpha</name>
    <dbReference type="NCBI Taxonomy" id="45954"/>
    <lineage>
        <taxon>Eukaryota</taxon>
        <taxon>Metazoa</taxon>
        <taxon>Spiralia</taxon>
        <taxon>Lophotrochozoa</taxon>
        <taxon>Mollusca</taxon>
        <taxon>Bivalvia</taxon>
        <taxon>Autobranchia</taxon>
        <taxon>Heteroconchia</taxon>
        <taxon>Euheterodonta</taxon>
        <taxon>Imparidentia</taxon>
        <taxon>Neoheterodontei</taxon>
        <taxon>Myida</taxon>
        <taxon>Dreissenoidea</taxon>
        <taxon>Dreissenidae</taxon>
        <taxon>Dreissena</taxon>
    </lineage>
</organism>
<proteinExistence type="predicted"/>
<accession>A0A9D4M5S4</accession>
<evidence type="ECO:0000313" key="1">
    <source>
        <dbReference type="EMBL" id="KAH3870728.1"/>
    </source>
</evidence>
<evidence type="ECO:0000313" key="2">
    <source>
        <dbReference type="Proteomes" id="UP000828390"/>
    </source>
</evidence>